<keyword evidence="2" id="KW-1185">Reference proteome</keyword>
<name>A0ABN1MRP7_9FLAO</name>
<accession>A0ABN1MRP7</accession>
<evidence type="ECO:0000313" key="1">
    <source>
        <dbReference type="EMBL" id="GAA0875989.1"/>
    </source>
</evidence>
<organism evidence="1 2">
    <name type="scientific">Wandonia haliotis</name>
    <dbReference type="NCBI Taxonomy" id="574963"/>
    <lineage>
        <taxon>Bacteria</taxon>
        <taxon>Pseudomonadati</taxon>
        <taxon>Bacteroidota</taxon>
        <taxon>Flavobacteriia</taxon>
        <taxon>Flavobacteriales</taxon>
        <taxon>Crocinitomicaceae</taxon>
        <taxon>Wandonia</taxon>
    </lineage>
</organism>
<comment type="caution">
    <text evidence="1">The sequence shown here is derived from an EMBL/GenBank/DDBJ whole genome shotgun (WGS) entry which is preliminary data.</text>
</comment>
<gene>
    <name evidence="1" type="ORF">GCM10009118_23980</name>
</gene>
<sequence>MLSKQNFKMKNIELYDSLKNLYEILRDEGFSKELDSLNKLMYSLEINDLINFRKYFKSKDIWGGAGSIRDISIRDIDKQNKIDTYLKVIKNLGKNI</sequence>
<dbReference type="EMBL" id="BAAAFH010000017">
    <property type="protein sequence ID" value="GAA0875989.1"/>
    <property type="molecule type" value="Genomic_DNA"/>
</dbReference>
<dbReference type="Proteomes" id="UP001501126">
    <property type="component" value="Unassembled WGS sequence"/>
</dbReference>
<protein>
    <submittedName>
        <fullName evidence="1">Uncharacterized protein</fullName>
    </submittedName>
</protein>
<evidence type="ECO:0000313" key="2">
    <source>
        <dbReference type="Proteomes" id="UP001501126"/>
    </source>
</evidence>
<reference evidence="1 2" key="1">
    <citation type="journal article" date="2019" name="Int. J. Syst. Evol. Microbiol.">
        <title>The Global Catalogue of Microorganisms (GCM) 10K type strain sequencing project: providing services to taxonomists for standard genome sequencing and annotation.</title>
        <authorList>
            <consortium name="The Broad Institute Genomics Platform"/>
            <consortium name="The Broad Institute Genome Sequencing Center for Infectious Disease"/>
            <person name="Wu L."/>
            <person name="Ma J."/>
        </authorList>
    </citation>
    <scope>NUCLEOTIDE SEQUENCE [LARGE SCALE GENOMIC DNA]</scope>
    <source>
        <strain evidence="1 2">JCM 16083</strain>
    </source>
</reference>
<proteinExistence type="predicted"/>